<accession>A0AAV5V0J4</accession>
<feature type="compositionally biased region" description="Basic and acidic residues" evidence="1">
    <location>
        <begin position="75"/>
        <end position="92"/>
    </location>
</feature>
<dbReference type="Proteomes" id="UP001432322">
    <property type="component" value="Unassembled WGS sequence"/>
</dbReference>
<dbReference type="EMBL" id="BTSY01000001">
    <property type="protein sequence ID" value="GMT12543.1"/>
    <property type="molecule type" value="Genomic_DNA"/>
</dbReference>
<evidence type="ECO:0000313" key="3">
    <source>
        <dbReference type="Proteomes" id="UP001432322"/>
    </source>
</evidence>
<evidence type="ECO:0000256" key="1">
    <source>
        <dbReference type="SAM" id="MobiDB-lite"/>
    </source>
</evidence>
<feature type="non-terminal residue" evidence="2">
    <location>
        <position position="143"/>
    </location>
</feature>
<evidence type="ECO:0000313" key="2">
    <source>
        <dbReference type="EMBL" id="GMT12543.1"/>
    </source>
</evidence>
<keyword evidence="3" id="KW-1185">Reference proteome</keyword>
<dbReference type="AlphaFoldDB" id="A0AAV5V0J4"/>
<feature type="compositionally biased region" description="Low complexity" evidence="1">
    <location>
        <begin position="13"/>
        <end position="39"/>
    </location>
</feature>
<sequence>NLQKMLLEKQMKAQQEQQAAAAAAAADAATDSQQQLTQDELPPGWQIGFRVPTEEPEPEQQSPRKEQLQQQQQKQSHDPRAHFDREPIDVRAPRPPFRGTLIDDPRLSASSAAAFARGREVAPSAIARESKSVVKIADQVDEF</sequence>
<feature type="compositionally biased region" description="Basic and acidic residues" evidence="1">
    <location>
        <begin position="1"/>
        <end position="11"/>
    </location>
</feature>
<protein>
    <submittedName>
        <fullName evidence="2">Uncharacterized protein</fullName>
    </submittedName>
</protein>
<gene>
    <name evidence="2" type="ORF">PFISCL1PPCAC_3840</name>
</gene>
<feature type="region of interest" description="Disordered" evidence="1">
    <location>
        <begin position="1"/>
        <end position="105"/>
    </location>
</feature>
<name>A0AAV5V0J4_9BILA</name>
<reference evidence="2" key="1">
    <citation type="submission" date="2023-10" db="EMBL/GenBank/DDBJ databases">
        <title>Genome assembly of Pristionchus species.</title>
        <authorList>
            <person name="Yoshida K."/>
            <person name="Sommer R.J."/>
        </authorList>
    </citation>
    <scope>NUCLEOTIDE SEQUENCE</scope>
    <source>
        <strain evidence="2">RS5133</strain>
    </source>
</reference>
<proteinExistence type="predicted"/>
<organism evidence="2 3">
    <name type="scientific">Pristionchus fissidentatus</name>
    <dbReference type="NCBI Taxonomy" id="1538716"/>
    <lineage>
        <taxon>Eukaryota</taxon>
        <taxon>Metazoa</taxon>
        <taxon>Ecdysozoa</taxon>
        <taxon>Nematoda</taxon>
        <taxon>Chromadorea</taxon>
        <taxon>Rhabditida</taxon>
        <taxon>Rhabditina</taxon>
        <taxon>Diplogasteromorpha</taxon>
        <taxon>Diplogasteroidea</taxon>
        <taxon>Neodiplogasteridae</taxon>
        <taxon>Pristionchus</taxon>
    </lineage>
</organism>
<feature type="non-terminal residue" evidence="2">
    <location>
        <position position="1"/>
    </location>
</feature>
<comment type="caution">
    <text evidence="2">The sequence shown here is derived from an EMBL/GenBank/DDBJ whole genome shotgun (WGS) entry which is preliminary data.</text>
</comment>